<sequence>MPSRASGALRRSFLTPVLPDPRPRRVAQLLVGLYLYGLGLALQVASDLGAAGWDVLHQGLARQTGLSIGTWNILIGAFVMLLWIPLRQRAGLGTVCNVLLVGVSFDVSLWWLPEVDGLAARWVCLLLGIVVTGFATGCYIGAELGPGPRDGLMTGLVARGYSLRVVRTGIEVAVVVAGFLLGGTVGVGTLLFALAIGQLAHVFLPLLRIRAAVPAAG</sequence>
<comment type="caution">
    <text evidence="2">The sequence shown here is derived from an EMBL/GenBank/DDBJ whole genome shotgun (WGS) entry which is preliminary data.</text>
</comment>
<dbReference type="EMBL" id="QEIN01000075">
    <property type="protein sequence ID" value="RCV58988.1"/>
    <property type="molecule type" value="Genomic_DNA"/>
</dbReference>
<name>A0A368T693_9ACTN</name>
<organism evidence="2 3">
    <name type="scientific">Marinitenerispora sediminis</name>
    <dbReference type="NCBI Taxonomy" id="1931232"/>
    <lineage>
        <taxon>Bacteria</taxon>
        <taxon>Bacillati</taxon>
        <taxon>Actinomycetota</taxon>
        <taxon>Actinomycetes</taxon>
        <taxon>Streptosporangiales</taxon>
        <taxon>Nocardiopsidaceae</taxon>
        <taxon>Marinitenerispora</taxon>
    </lineage>
</organism>
<evidence type="ECO:0000313" key="2">
    <source>
        <dbReference type="EMBL" id="RCV58988.1"/>
    </source>
</evidence>
<keyword evidence="1" id="KW-1133">Transmembrane helix</keyword>
<protein>
    <recommendedName>
        <fullName evidence="4">YitT family protein</fullName>
    </recommendedName>
</protein>
<keyword evidence="1" id="KW-0472">Membrane</keyword>
<dbReference type="PANTHER" id="PTHR40078">
    <property type="entry name" value="INTEGRAL MEMBRANE PROTEIN-RELATED"/>
    <property type="match status" value="1"/>
</dbReference>
<feature type="transmembrane region" description="Helical" evidence="1">
    <location>
        <begin position="26"/>
        <end position="45"/>
    </location>
</feature>
<evidence type="ECO:0008006" key="4">
    <source>
        <dbReference type="Google" id="ProtNLM"/>
    </source>
</evidence>
<dbReference type="AlphaFoldDB" id="A0A368T693"/>
<dbReference type="PANTHER" id="PTHR40078:SF1">
    <property type="entry name" value="INTEGRAL MEMBRANE PROTEIN"/>
    <property type="match status" value="1"/>
</dbReference>
<dbReference type="InterPro" id="IPR038750">
    <property type="entry name" value="YczE/YyaS-like"/>
</dbReference>
<reference evidence="2 3" key="1">
    <citation type="submission" date="2018-04" db="EMBL/GenBank/DDBJ databases">
        <title>Novel actinobacteria from marine sediment.</title>
        <authorList>
            <person name="Ng Z.Y."/>
            <person name="Tan G.Y.A."/>
        </authorList>
    </citation>
    <scope>NUCLEOTIDE SEQUENCE [LARGE SCALE GENOMIC DNA]</scope>
    <source>
        <strain evidence="2 3">TPS81</strain>
    </source>
</reference>
<keyword evidence="1" id="KW-0812">Transmembrane</keyword>
<accession>A0A368T693</accession>
<feature type="transmembrane region" description="Helical" evidence="1">
    <location>
        <begin position="91"/>
        <end position="112"/>
    </location>
</feature>
<gene>
    <name evidence="2" type="ORF">DEF24_11435</name>
</gene>
<evidence type="ECO:0000256" key="1">
    <source>
        <dbReference type="SAM" id="Phobius"/>
    </source>
</evidence>
<dbReference type="Proteomes" id="UP000253318">
    <property type="component" value="Unassembled WGS sequence"/>
</dbReference>
<feature type="transmembrane region" description="Helical" evidence="1">
    <location>
        <begin position="65"/>
        <end position="84"/>
    </location>
</feature>
<evidence type="ECO:0000313" key="3">
    <source>
        <dbReference type="Proteomes" id="UP000253318"/>
    </source>
</evidence>
<dbReference type="Pfam" id="PF19700">
    <property type="entry name" value="DUF6198"/>
    <property type="match status" value="1"/>
</dbReference>
<proteinExistence type="predicted"/>
<keyword evidence="3" id="KW-1185">Reference proteome</keyword>
<dbReference type="OrthoDB" id="154912at2"/>
<feature type="transmembrane region" description="Helical" evidence="1">
    <location>
        <begin position="118"/>
        <end position="140"/>
    </location>
</feature>